<organism evidence="2 3">
    <name type="scientific">Berkelbacteria bacterium GW2011_GWE1_39_12</name>
    <dbReference type="NCBI Taxonomy" id="1618337"/>
    <lineage>
        <taxon>Bacteria</taxon>
        <taxon>Candidatus Berkelbacteria</taxon>
    </lineage>
</organism>
<accession>A0A0G4B376</accession>
<reference evidence="2 3" key="1">
    <citation type="journal article" date="2015" name="Nature">
        <title>rRNA introns, odd ribosomes, and small enigmatic genomes across a large radiation of phyla.</title>
        <authorList>
            <person name="Brown C.T."/>
            <person name="Hug L.A."/>
            <person name="Thomas B.C."/>
            <person name="Sharon I."/>
            <person name="Castelle C.J."/>
            <person name="Singh A."/>
            <person name="Wilkins M.J."/>
            <person name="Williams K.H."/>
            <person name="Banfield J.F."/>
        </authorList>
    </citation>
    <scope>NUCLEOTIDE SEQUENCE [LARGE SCALE GENOMIC DNA]</scope>
</reference>
<dbReference type="EMBL" id="CP011213">
    <property type="protein sequence ID" value="AKM82294.1"/>
    <property type="molecule type" value="Genomic_DNA"/>
</dbReference>
<dbReference type="AlphaFoldDB" id="A0A0G4B376"/>
<evidence type="ECO:0000313" key="2">
    <source>
        <dbReference type="EMBL" id="AKM82294.1"/>
    </source>
</evidence>
<dbReference type="STRING" id="1618337.UT28_C0001G0489"/>
<sequence>MNMHSKKVRTATSFILVLSFFFVTFFGTVLQTPKIAKAQAGEVTDICKDKCPGGTWWWKVDDNIRNAICNMQCTIIDWEATMIGWVIGKVLYPALGLCKEGDPSRACPTMPITDSDPTRATPTPTPTPPVADTTDGDSSGDEW</sequence>
<feature type="compositionally biased region" description="Low complexity" evidence="1">
    <location>
        <begin position="113"/>
        <end position="122"/>
    </location>
</feature>
<gene>
    <name evidence="2" type="ORF">UT28_C0001G0489</name>
</gene>
<protein>
    <submittedName>
        <fullName evidence="2">Uncharacterized protein</fullName>
    </submittedName>
</protein>
<dbReference type="Proteomes" id="UP000035648">
    <property type="component" value="Chromosome"/>
</dbReference>
<feature type="compositionally biased region" description="Acidic residues" evidence="1">
    <location>
        <begin position="134"/>
        <end position="143"/>
    </location>
</feature>
<evidence type="ECO:0000313" key="3">
    <source>
        <dbReference type="Proteomes" id="UP000035648"/>
    </source>
</evidence>
<proteinExistence type="predicted"/>
<name>A0A0G4B376_9BACT</name>
<dbReference type="KEGG" id="bbgw:UT28_C0001G0489"/>
<evidence type="ECO:0000256" key="1">
    <source>
        <dbReference type="SAM" id="MobiDB-lite"/>
    </source>
</evidence>
<feature type="region of interest" description="Disordered" evidence="1">
    <location>
        <begin position="106"/>
        <end position="143"/>
    </location>
</feature>